<gene>
    <name evidence="2" type="ORF">LTSESEN_1771</name>
</gene>
<dbReference type="EMBL" id="AFCU01000577">
    <property type="protein sequence ID" value="EHC90793.1"/>
    <property type="molecule type" value="Genomic_DNA"/>
</dbReference>
<comment type="caution">
    <text evidence="2">The sequence shown here is derived from an EMBL/GenBank/DDBJ whole genome shotgun (WGS) entry which is preliminary data.</text>
</comment>
<dbReference type="BioCyc" id="SENT913082:G120J-29-MONOMER"/>
<name>G5QY76_SALSE</name>
<accession>G5QY76</accession>
<dbReference type="PATRIC" id="fig|913082.3.peg.1378"/>
<protein>
    <submittedName>
        <fullName evidence="2">Phage-tail assembly protein</fullName>
    </submittedName>
</protein>
<sequence length="180" mass="20049">MSTLFAVIKKLWKPLAEILLVAFLLCAAAYWCYSRGYQEADSSWKLQWAQRDLTDATTTLQREVTERAEEQRRQRAVNEEREKADEELAKVQADADAAKRARGGLQQQLAEIQRQLATSETGRISAIAAASQAKSEVASLLAELLGEADAMAGEFAKEADERYVAGSTCERTYDKITVKK</sequence>
<evidence type="ECO:0000313" key="2">
    <source>
        <dbReference type="EMBL" id="EHC90793.1"/>
    </source>
</evidence>
<evidence type="ECO:0000313" key="3">
    <source>
        <dbReference type="Proteomes" id="UP000005065"/>
    </source>
</evidence>
<reference evidence="2 3" key="1">
    <citation type="journal article" date="2011" name="BMC Genomics">
        <title>Genome sequencing reveals diversification of virulence factor content and possible host adaptation in distinct subpopulations of Salmonella enterica.</title>
        <authorList>
            <person name="den Bakker H.C."/>
            <person name="Moreno Switt A.I."/>
            <person name="Govoni G."/>
            <person name="Cummings C.A."/>
            <person name="Ranieri M.L."/>
            <person name="Degoricija L."/>
            <person name="Hoelzer K."/>
            <person name="Rodriguez-Rivera L.D."/>
            <person name="Brown S."/>
            <person name="Bolchacova E."/>
            <person name="Furtado M.R."/>
            <person name="Wiedmann M."/>
        </authorList>
    </citation>
    <scope>NUCLEOTIDE SEQUENCE [LARGE SCALE GENOMIC DNA]</scope>
    <source>
        <strain evidence="2 3">A4-543</strain>
    </source>
</reference>
<evidence type="ECO:0000256" key="1">
    <source>
        <dbReference type="SAM" id="MobiDB-lite"/>
    </source>
</evidence>
<dbReference type="Proteomes" id="UP000005065">
    <property type="component" value="Unassembled WGS sequence"/>
</dbReference>
<feature type="region of interest" description="Disordered" evidence="1">
    <location>
        <begin position="63"/>
        <end position="90"/>
    </location>
</feature>
<dbReference type="AlphaFoldDB" id="G5QY76"/>
<organism evidence="2 3">
    <name type="scientific">Salmonella enterica subsp. enterica serovar Senftenberg str. A4-543</name>
    <dbReference type="NCBI Taxonomy" id="913082"/>
    <lineage>
        <taxon>Bacteria</taxon>
        <taxon>Pseudomonadati</taxon>
        <taxon>Pseudomonadota</taxon>
        <taxon>Gammaproteobacteria</taxon>
        <taxon>Enterobacterales</taxon>
        <taxon>Enterobacteriaceae</taxon>
        <taxon>Salmonella</taxon>
    </lineage>
</organism>
<dbReference type="Pfam" id="PF10721">
    <property type="entry name" value="DUF2514"/>
    <property type="match status" value="1"/>
</dbReference>
<dbReference type="InterPro" id="IPR019659">
    <property type="entry name" value="DUF2514"/>
</dbReference>
<feature type="compositionally biased region" description="Basic and acidic residues" evidence="1">
    <location>
        <begin position="63"/>
        <end position="89"/>
    </location>
</feature>
<proteinExistence type="predicted"/>